<reference evidence="2 3" key="1">
    <citation type="submission" date="2021-03" db="EMBL/GenBank/DDBJ databases">
        <title>Genomic Encyclopedia of Type Strains, Phase IV (KMG-IV): sequencing the most valuable type-strain genomes for metagenomic binning, comparative biology and taxonomic classification.</title>
        <authorList>
            <person name="Goeker M."/>
        </authorList>
    </citation>
    <scope>NUCLEOTIDE SEQUENCE [LARGE SCALE GENOMIC DNA]</scope>
    <source>
        <strain evidence="2 3">DSM 21600</strain>
    </source>
</reference>
<proteinExistence type="predicted"/>
<name>A0ABS4E3N2_9HYPH</name>
<organism evidence="2 3">
    <name type="scientific">Rhizobium halophytocola</name>
    <dbReference type="NCBI Taxonomy" id="735519"/>
    <lineage>
        <taxon>Bacteria</taxon>
        <taxon>Pseudomonadati</taxon>
        <taxon>Pseudomonadota</taxon>
        <taxon>Alphaproteobacteria</taxon>
        <taxon>Hyphomicrobiales</taxon>
        <taxon>Rhizobiaceae</taxon>
        <taxon>Rhizobium/Agrobacterium group</taxon>
        <taxon>Rhizobium</taxon>
    </lineage>
</organism>
<gene>
    <name evidence="2" type="ORF">J2Z17_004014</name>
</gene>
<evidence type="ECO:0000313" key="3">
    <source>
        <dbReference type="Proteomes" id="UP000759443"/>
    </source>
</evidence>
<sequence>MEQLHPVIGTALVVVLVAFLLVVVVRLLDGTIATAGMLITQQHEGETAGLERQTLLFASVAAAAGYFIYGMKIGLETGRMPDFPEELLPFLGGTNLAYLSGKFMKLKGIIS</sequence>
<evidence type="ECO:0000313" key="2">
    <source>
        <dbReference type="EMBL" id="MBP1852556.1"/>
    </source>
</evidence>
<keyword evidence="1" id="KW-0472">Membrane</keyword>
<feature type="transmembrane region" description="Helical" evidence="1">
    <location>
        <begin position="7"/>
        <end position="28"/>
    </location>
</feature>
<keyword evidence="1" id="KW-0812">Transmembrane</keyword>
<comment type="caution">
    <text evidence="2">The sequence shown here is derived from an EMBL/GenBank/DDBJ whole genome shotgun (WGS) entry which is preliminary data.</text>
</comment>
<keyword evidence="1" id="KW-1133">Transmembrane helix</keyword>
<dbReference type="Proteomes" id="UP000759443">
    <property type="component" value="Unassembled WGS sequence"/>
</dbReference>
<dbReference type="RefSeq" id="WP_209947472.1">
    <property type="nucleotide sequence ID" value="NZ_JAGGJU010000012.1"/>
</dbReference>
<evidence type="ECO:0000256" key="1">
    <source>
        <dbReference type="SAM" id="Phobius"/>
    </source>
</evidence>
<feature type="transmembrane region" description="Helical" evidence="1">
    <location>
        <begin position="54"/>
        <end position="71"/>
    </location>
</feature>
<accession>A0ABS4E3N2</accession>
<dbReference type="EMBL" id="JAGGJU010000012">
    <property type="protein sequence ID" value="MBP1852556.1"/>
    <property type="molecule type" value="Genomic_DNA"/>
</dbReference>
<keyword evidence="3" id="KW-1185">Reference proteome</keyword>
<protein>
    <submittedName>
        <fullName evidence="2">Uncharacterized protein</fullName>
    </submittedName>
</protein>